<organism evidence="7 8">
    <name type="scientific">Spirosoma soli</name>
    <dbReference type="NCBI Taxonomy" id="1770529"/>
    <lineage>
        <taxon>Bacteria</taxon>
        <taxon>Pseudomonadati</taxon>
        <taxon>Bacteroidota</taxon>
        <taxon>Cytophagia</taxon>
        <taxon>Cytophagales</taxon>
        <taxon>Cytophagaceae</taxon>
        <taxon>Spirosoma</taxon>
    </lineage>
</organism>
<evidence type="ECO:0000256" key="3">
    <source>
        <dbReference type="ARBA" id="ARBA00022840"/>
    </source>
</evidence>
<keyword evidence="5" id="KW-0963">Cytoplasm</keyword>
<comment type="subcellular location">
    <subcellularLocation>
        <location evidence="5">Cytoplasm</location>
    </subcellularLocation>
</comment>
<dbReference type="RefSeq" id="WP_381521995.1">
    <property type="nucleotide sequence ID" value="NZ_JBHULN010000005.1"/>
</dbReference>
<dbReference type="Pfam" id="PF01121">
    <property type="entry name" value="CoaE"/>
    <property type="match status" value="1"/>
</dbReference>
<evidence type="ECO:0000313" key="7">
    <source>
        <dbReference type="EMBL" id="MFD2570904.1"/>
    </source>
</evidence>
<sequence>MSQLPTKRPFQVGVTGGIGSGKSIVCRIFQAFGIPVYVADERAKWLTEHDPILKADIIRVLGPQAYDAAGHYNRGWVASQVFTDPALLSQLNGVIHPRVMADTAAWVNENANQPYLIKEAAIMKAAGDSNSLNWVITVQAPIDLRIRRIRQRDPHRSEAEIKNIIERQVSDADRVAIADFVVENNESQLLLPQVVALHEAFVNFNV</sequence>
<evidence type="ECO:0000256" key="4">
    <source>
        <dbReference type="ARBA" id="ARBA00022993"/>
    </source>
</evidence>
<protein>
    <recommendedName>
        <fullName evidence="5 6">Dephospho-CoA kinase</fullName>
        <ecNumber evidence="5 6">2.7.1.24</ecNumber>
    </recommendedName>
    <alternativeName>
        <fullName evidence="5">Dephosphocoenzyme A kinase</fullName>
    </alternativeName>
</protein>
<dbReference type="HAMAP" id="MF_00376">
    <property type="entry name" value="Dephospho_CoA_kinase"/>
    <property type="match status" value="1"/>
</dbReference>
<feature type="binding site" evidence="5">
    <location>
        <begin position="19"/>
        <end position="24"/>
    </location>
    <ligand>
        <name>ATP</name>
        <dbReference type="ChEBI" id="CHEBI:30616"/>
    </ligand>
</feature>
<dbReference type="PANTHER" id="PTHR10695">
    <property type="entry name" value="DEPHOSPHO-COA KINASE-RELATED"/>
    <property type="match status" value="1"/>
</dbReference>
<keyword evidence="8" id="KW-1185">Reference proteome</keyword>
<keyword evidence="3 5" id="KW-0067">ATP-binding</keyword>
<keyword evidence="5 7" id="KW-0418">Kinase</keyword>
<keyword evidence="4 5" id="KW-0173">Coenzyme A biosynthesis</keyword>
<dbReference type="Proteomes" id="UP001597469">
    <property type="component" value="Unassembled WGS sequence"/>
</dbReference>
<evidence type="ECO:0000256" key="5">
    <source>
        <dbReference type="HAMAP-Rule" id="MF_00376"/>
    </source>
</evidence>
<evidence type="ECO:0000256" key="2">
    <source>
        <dbReference type="ARBA" id="ARBA00022741"/>
    </source>
</evidence>
<comment type="pathway">
    <text evidence="5">Cofactor biosynthesis; coenzyme A biosynthesis; CoA from (R)-pantothenate: step 5/5.</text>
</comment>
<comment type="function">
    <text evidence="5">Catalyzes the phosphorylation of the 3'-hydroxyl group of dephosphocoenzyme A to form coenzyme A.</text>
</comment>
<keyword evidence="2 5" id="KW-0547">Nucleotide-binding</keyword>
<dbReference type="NCBIfam" id="TIGR00152">
    <property type="entry name" value="dephospho-CoA kinase"/>
    <property type="match status" value="1"/>
</dbReference>
<dbReference type="EC" id="2.7.1.24" evidence="5 6"/>
<comment type="caution">
    <text evidence="7">The sequence shown here is derived from an EMBL/GenBank/DDBJ whole genome shotgun (WGS) entry which is preliminary data.</text>
</comment>
<comment type="similarity">
    <text evidence="1 5">Belongs to the CoaE family.</text>
</comment>
<dbReference type="InterPro" id="IPR001977">
    <property type="entry name" value="Depp_CoAkinase"/>
</dbReference>
<evidence type="ECO:0000313" key="8">
    <source>
        <dbReference type="Proteomes" id="UP001597469"/>
    </source>
</evidence>
<dbReference type="GO" id="GO:0004140">
    <property type="term" value="F:dephospho-CoA kinase activity"/>
    <property type="evidence" value="ECO:0007669"/>
    <property type="project" value="UniProtKB-EC"/>
</dbReference>
<dbReference type="PANTHER" id="PTHR10695:SF46">
    <property type="entry name" value="BIFUNCTIONAL COENZYME A SYNTHASE-RELATED"/>
    <property type="match status" value="1"/>
</dbReference>
<accession>A0ABW5M2P9</accession>
<proteinExistence type="inferred from homology"/>
<dbReference type="PROSITE" id="PS51219">
    <property type="entry name" value="DPCK"/>
    <property type="match status" value="1"/>
</dbReference>
<gene>
    <name evidence="5 7" type="primary">coaE</name>
    <name evidence="7" type="ORF">ACFSUS_09690</name>
</gene>
<name>A0ABW5M2P9_9BACT</name>
<dbReference type="CDD" id="cd02022">
    <property type="entry name" value="DPCK"/>
    <property type="match status" value="1"/>
</dbReference>
<comment type="catalytic activity">
    <reaction evidence="5">
        <text>3'-dephospho-CoA + ATP = ADP + CoA + H(+)</text>
        <dbReference type="Rhea" id="RHEA:18245"/>
        <dbReference type="ChEBI" id="CHEBI:15378"/>
        <dbReference type="ChEBI" id="CHEBI:30616"/>
        <dbReference type="ChEBI" id="CHEBI:57287"/>
        <dbReference type="ChEBI" id="CHEBI:57328"/>
        <dbReference type="ChEBI" id="CHEBI:456216"/>
        <dbReference type="EC" id="2.7.1.24"/>
    </reaction>
</comment>
<evidence type="ECO:0000256" key="6">
    <source>
        <dbReference type="NCBIfam" id="TIGR00152"/>
    </source>
</evidence>
<reference evidence="8" key="1">
    <citation type="journal article" date="2019" name="Int. J. Syst. Evol. Microbiol.">
        <title>The Global Catalogue of Microorganisms (GCM) 10K type strain sequencing project: providing services to taxonomists for standard genome sequencing and annotation.</title>
        <authorList>
            <consortium name="The Broad Institute Genomics Platform"/>
            <consortium name="The Broad Institute Genome Sequencing Center for Infectious Disease"/>
            <person name="Wu L."/>
            <person name="Ma J."/>
        </authorList>
    </citation>
    <scope>NUCLEOTIDE SEQUENCE [LARGE SCALE GENOMIC DNA]</scope>
    <source>
        <strain evidence="8">KCTC 42805</strain>
    </source>
</reference>
<dbReference type="EMBL" id="JBHULN010000005">
    <property type="protein sequence ID" value="MFD2570904.1"/>
    <property type="molecule type" value="Genomic_DNA"/>
</dbReference>
<keyword evidence="5 7" id="KW-0808">Transferase</keyword>
<dbReference type="InterPro" id="IPR027417">
    <property type="entry name" value="P-loop_NTPase"/>
</dbReference>
<evidence type="ECO:0000256" key="1">
    <source>
        <dbReference type="ARBA" id="ARBA00009018"/>
    </source>
</evidence>
<dbReference type="SUPFAM" id="SSF52540">
    <property type="entry name" value="P-loop containing nucleoside triphosphate hydrolases"/>
    <property type="match status" value="1"/>
</dbReference>
<dbReference type="Gene3D" id="3.40.50.300">
    <property type="entry name" value="P-loop containing nucleotide triphosphate hydrolases"/>
    <property type="match status" value="1"/>
</dbReference>